<evidence type="ECO:0000313" key="1">
    <source>
        <dbReference type="EMBL" id="ADE38447.1"/>
    </source>
</evidence>
<dbReference type="Proteomes" id="UP000007460">
    <property type="component" value="Chromosome"/>
</dbReference>
<protein>
    <recommendedName>
        <fullName evidence="3">Septum formation initiator</fullName>
    </recommendedName>
</protein>
<proteinExistence type="predicted"/>
<evidence type="ECO:0008006" key="3">
    <source>
        <dbReference type="Google" id="ProtNLM"/>
    </source>
</evidence>
<dbReference type="AlphaFoldDB" id="D5BPG5"/>
<dbReference type="KEGG" id="apb:SAR116_0204"/>
<gene>
    <name evidence="1" type="ordered locus">SAR116_0204</name>
</gene>
<evidence type="ECO:0000313" key="2">
    <source>
        <dbReference type="Proteomes" id="UP000007460"/>
    </source>
</evidence>
<dbReference type="HOGENOM" id="CLU_159931_2_2_5"/>
<dbReference type="Pfam" id="PF04977">
    <property type="entry name" value="DivIC"/>
    <property type="match status" value="1"/>
</dbReference>
<organism evidence="1 2">
    <name type="scientific">Puniceispirillum marinum (strain IMCC1322)</name>
    <dbReference type="NCBI Taxonomy" id="488538"/>
    <lineage>
        <taxon>Bacteria</taxon>
        <taxon>Pseudomonadati</taxon>
        <taxon>Pseudomonadota</taxon>
        <taxon>Alphaproteobacteria</taxon>
        <taxon>Candidatus Puniceispirillales</taxon>
        <taxon>Candidatus Puniceispirillaceae</taxon>
        <taxon>Candidatus Puniceispirillum</taxon>
    </lineage>
</organism>
<reference evidence="1 2" key="1">
    <citation type="journal article" date="2010" name="J. Bacteriol.">
        <title>Complete genome sequence of "Candidatus Puniceispirillum marinum" IMCC1322, a representative of the SAR116 clade in the Alphaproteobacteria.</title>
        <authorList>
            <person name="Oh H.M."/>
            <person name="Kwon K.K."/>
            <person name="Kang I."/>
            <person name="Kang S.G."/>
            <person name="Lee J.H."/>
            <person name="Kim S.J."/>
            <person name="Cho J.C."/>
        </authorList>
    </citation>
    <scope>NUCLEOTIDE SEQUENCE [LARGE SCALE GENOMIC DNA]</scope>
    <source>
        <strain evidence="1 2">IMCC1322</strain>
    </source>
</reference>
<accession>D5BPG5</accession>
<dbReference type="eggNOG" id="COG2919">
    <property type="taxonomic scope" value="Bacteria"/>
</dbReference>
<dbReference type="EMBL" id="CP001751">
    <property type="protein sequence ID" value="ADE38447.1"/>
    <property type="molecule type" value="Genomic_DNA"/>
</dbReference>
<dbReference type="InterPro" id="IPR007060">
    <property type="entry name" value="FtsL/DivIC"/>
</dbReference>
<keyword evidence="2" id="KW-1185">Reference proteome</keyword>
<dbReference type="RefSeq" id="WP_013045077.1">
    <property type="nucleotide sequence ID" value="NC_014010.1"/>
</dbReference>
<name>D5BPG5_PUNMI</name>
<dbReference type="STRING" id="488538.SAR116_0204"/>
<sequence>MYVMKKSLAFIGSLLLLATMASFFMFHTIAGERGILAQPELERKILIAEEQLALLEKHQSHLHQRISLMQNDAIDADMLAETARAELGLYTPNDVIVSIDMSELKF</sequence>
<dbReference type="OrthoDB" id="9815600at2"/>